<comment type="caution">
    <text evidence="1">The sequence shown here is derived from an EMBL/GenBank/DDBJ whole genome shotgun (WGS) entry which is preliminary data.</text>
</comment>
<evidence type="ECO:0000313" key="2">
    <source>
        <dbReference type="Proteomes" id="UP000708208"/>
    </source>
</evidence>
<organism evidence="1 2">
    <name type="scientific">Allacma fusca</name>
    <dbReference type="NCBI Taxonomy" id="39272"/>
    <lineage>
        <taxon>Eukaryota</taxon>
        <taxon>Metazoa</taxon>
        <taxon>Ecdysozoa</taxon>
        <taxon>Arthropoda</taxon>
        <taxon>Hexapoda</taxon>
        <taxon>Collembola</taxon>
        <taxon>Symphypleona</taxon>
        <taxon>Sminthuridae</taxon>
        <taxon>Allacma</taxon>
    </lineage>
</organism>
<dbReference type="EMBL" id="CAJVCH010420723">
    <property type="protein sequence ID" value="CAG7818428.1"/>
    <property type="molecule type" value="Genomic_DNA"/>
</dbReference>
<dbReference type="AlphaFoldDB" id="A0A8J2PE63"/>
<accession>A0A8J2PE63</accession>
<dbReference type="Proteomes" id="UP000708208">
    <property type="component" value="Unassembled WGS sequence"/>
</dbReference>
<gene>
    <name evidence="1" type="ORF">AFUS01_LOCUS28934</name>
</gene>
<protein>
    <submittedName>
        <fullName evidence="1">Uncharacterized protein</fullName>
    </submittedName>
</protein>
<sequence length="107" mass="12241">MRTSLKESNQSSIFLNNCASVRLGRFTKAANVLRTRNKIAHVHNSVNVVVVHLSPAHVRRLVFCQMTDSLEKPGKDLKGQEAQQHFLQDVWSDDEQVLIESNEKRKM</sequence>
<name>A0A8J2PE63_9HEXA</name>
<keyword evidence="2" id="KW-1185">Reference proteome</keyword>
<evidence type="ECO:0000313" key="1">
    <source>
        <dbReference type="EMBL" id="CAG7818428.1"/>
    </source>
</evidence>
<reference evidence="1" key="1">
    <citation type="submission" date="2021-06" db="EMBL/GenBank/DDBJ databases">
        <authorList>
            <person name="Hodson N. C."/>
            <person name="Mongue J. A."/>
            <person name="Jaron S. K."/>
        </authorList>
    </citation>
    <scope>NUCLEOTIDE SEQUENCE</scope>
</reference>
<proteinExistence type="predicted"/>